<name>H1YH63_9SPHI</name>
<keyword evidence="2" id="KW-1185">Reference proteome</keyword>
<reference evidence="1" key="1">
    <citation type="submission" date="2011-09" db="EMBL/GenBank/DDBJ databases">
        <title>The permanent draft genome of Mucilaginibacter paludis DSM 18603.</title>
        <authorList>
            <consortium name="US DOE Joint Genome Institute (JGI-PGF)"/>
            <person name="Lucas S."/>
            <person name="Han J."/>
            <person name="Lapidus A."/>
            <person name="Bruce D."/>
            <person name="Goodwin L."/>
            <person name="Pitluck S."/>
            <person name="Peters L."/>
            <person name="Kyrpides N."/>
            <person name="Mavromatis K."/>
            <person name="Ivanova N."/>
            <person name="Mikhailova N."/>
            <person name="Held B."/>
            <person name="Detter J.C."/>
            <person name="Tapia R."/>
            <person name="Han C."/>
            <person name="Land M."/>
            <person name="Hauser L."/>
            <person name="Markowitz V."/>
            <person name="Cheng J.-F."/>
            <person name="Hugenholtz P."/>
            <person name="Woyke T."/>
            <person name="Wu D."/>
            <person name="Tindall B."/>
            <person name="Brambilla E."/>
            <person name="Klenk H.-P."/>
            <person name="Eisen J.A."/>
        </authorList>
    </citation>
    <scope>NUCLEOTIDE SEQUENCE [LARGE SCALE GENOMIC DNA]</scope>
    <source>
        <strain evidence="1">DSM 18603</strain>
    </source>
</reference>
<dbReference type="Proteomes" id="UP000002774">
    <property type="component" value="Chromosome"/>
</dbReference>
<proteinExistence type="predicted"/>
<dbReference type="RefSeq" id="WP_008504111.1">
    <property type="nucleotide sequence ID" value="NZ_CM001403.1"/>
</dbReference>
<sequence length="83" mass="9631">MKIAKITDMIKAIKAFFVKSNGILLLHHHNTPYEISEYYHEITNDLEMKHLSEDKKNMRSDGNKIRADIKRAKAVYESNLVNG</sequence>
<dbReference type="HOGENOM" id="CLU_2538876_0_0_10"/>
<gene>
    <name evidence="1" type="ORF">Mucpa_0369</name>
</gene>
<protein>
    <submittedName>
        <fullName evidence="1">Uncharacterized protein</fullName>
    </submittedName>
</protein>
<dbReference type="EMBL" id="CM001403">
    <property type="protein sequence ID" value="EHQ24565.1"/>
    <property type="molecule type" value="Genomic_DNA"/>
</dbReference>
<evidence type="ECO:0000313" key="1">
    <source>
        <dbReference type="EMBL" id="EHQ24565.1"/>
    </source>
</evidence>
<organism evidence="1 2">
    <name type="scientific">Mucilaginibacter paludis DSM 18603</name>
    <dbReference type="NCBI Taxonomy" id="714943"/>
    <lineage>
        <taxon>Bacteria</taxon>
        <taxon>Pseudomonadati</taxon>
        <taxon>Bacteroidota</taxon>
        <taxon>Sphingobacteriia</taxon>
        <taxon>Sphingobacteriales</taxon>
        <taxon>Sphingobacteriaceae</taxon>
        <taxon>Mucilaginibacter</taxon>
    </lineage>
</organism>
<dbReference type="AlphaFoldDB" id="H1YH63"/>
<accession>H1YH63</accession>
<dbReference type="OrthoDB" id="9886537at2"/>
<evidence type="ECO:0000313" key="2">
    <source>
        <dbReference type="Proteomes" id="UP000002774"/>
    </source>
</evidence>
<dbReference type="STRING" id="714943.Mucpa_0369"/>